<feature type="transmembrane region" description="Helical" evidence="7">
    <location>
        <begin position="402"/>
        <end position="423"/>
    </location>
</feature>
<evidence type="ECO:0000256" key="7">
    <source>
        <dbReference type="SAM" id="Phobius"/>
    </source>
</evidence>
<dbReference type="Pfam" id="PF01566">
    <property type="entry name" value="Nramp"/>
    <property type="match status" value="1"/>
</dbReference>
<keyword evidence="2" id="KW-0813">Transport</keyword>
<proteinExistence type="predicted"/>
<organism evidence="8 9">
    <name type="scientific">Candidatus Desulfatibia profunda</name>
    <dbReference type="NCBI Taxonomy" id="2841695"/>
    <lineage>
        <taxon>Bacteria</taxon>
        <taxon>Pseudomonadati</taxon>
        <taxon>Thermodesulfobacteriota</taxon>
        <taxon>Desulfobacteria</taxon>
        <taxon>Desulfobacterales</taxon>
        <taxon>Desulfobacterales incertae sedis</taxon>
        <taxon>Candidatus Desulfatibia</taxon>
    </lineage>
</organism>
<feature type="transmembrane region" description="Helical" evidence="7">
    <location>
        <begin position="303"/>
        <end position="323"/>
    </location>
</feature>
<dbReference type="GO" id="GO:0005384">
    <property type="term" value="F:manganese ion transmembrane transporter activity"/>
    <property type="evidence" value="ECO:0007669"/>
    <property type="project" value="TreeGrafter"/>
</dbReference>
<keyword evidence="3 7" id="KW-0812">Transmembrane</keyword>
<feature type="transmembrane region" description="Helical" evidence="7">
    <location>
        <begin position="98"/>
        <end position="117"/>
    </location>
</feature>
<dbReference type="GO" id="GO:0005886">
    <property type="term" value="C:plasma membrane"/>
    <property type="evidence" value="ECO:0007669"/>
    <property type="project" value="TreeGrafter"/>
</dbReference>
<dbReference type="GO" id="GO:0015086">
    <property type="term" value="F:cadmium ion transmembrane transporter activity"/>
    <property type="evidence" value="ECO:0007669"/>
    <property type="project" value="TreeGrafter"/>
</dbReference>
<feature type="transmembrane region" description="Helical" evidence="7">
    <location>
        <begin position="335"/>
        <end position="355"/>
    </location>
</feature>
<protein>
    <submittedName>
        <fullName evidence="8">Nramp family divalent metal transporter</fullName>
    </submittedName>
</protein>
<dbReference type="NCBIfam" id="NF037982">
    <property type="entry name" value="Nramp_1"/>
    <property type="match status" value="1"/>
</dbReference>
<evidence type="ECO:0000256" key="2">
    <source>
        <dbReference type="ARBA" id="ARBA00022448"/>
    </source>
</evidence>
<feature type="transmembrane region" description="Helical" evidence="7">
    <location>
        <begin position="163"/>
        <end position="182"/>
    </location>
</feature>
<evidence type="ECO:0000256" key="6">
    <source>
        <dbReference type="ARBA" id="ARBA00023136"/>
    </source>
</evidence>
<sequence>MSPSKATDLLQELEEPHAQILLKEMEPEVAEDVRCLLTHDEETAGGITTYSLAGAEFGLRLLWYMVPITGFLILIQEMSARMGVVAGKGLAALIRERFGAAVTFYLMIGIVLTNIANTVAEFAGAVAALELFNIPRHFSAPLVALLVWLLVVKGSYRSVEKVFLGACLFYVAYIISGFLAGPDWASVAREVLTPQLDLSPPALIMIVGLVGTTIAPWMQFYLQAAVVDKGLTVRDYRIVRWDVILGSVTVSVVAFFIILVCAVTIHTHGIHIENAKEAALALAPLAGRYAAGLFAFGLLNASLFAASILPLSTAYTVCEAFGWESSVDCKFQEAPQFYTLYSLMIVLGAGVVMLPNAPLISIMFLSQVLNGLVLPIILFFMIRLISDPSVMGEHVNNKFGNVLAWCTAMLLSALSIMTVVSAIR</sequence>
<feature type="transmembrane region" description="Helical" evidence="7">
    <location>
        <begin position="202"/>
        <end position="222"/>
    </location>
</feature>
<feature type="transmembrane region" description="Helical" evidence="7">
    <location>
        <begin position="137"/>
        <end position="156"/>
    </location>
</feature>
<evidence type="ECO:0000313" key="9">
    <source>
        <dbReference type="Proteomes" id="UP000603434"/>
    </source>
</evidence>
<comment type="caution">
    <text evidence="8">The sequence shown here is derived from an EMBL/GenBank/DDBJ whole genome shotgun (WGS) entry which is preliminary data.</text>
</comment>
<gene>
    <name evidence="8" type="ORF">H8E23_07265</name>
</gene>
<dbReference type="EMBL" id="JACNJH010000125">
    <property type="protein sequence ID" value="MBC8361180.1"/>
    <property type="molecule type" value="Genomic_DNA"/>
</dbReference>
<dbReference type="PANTHER" id="PTHR11706:SF33">
    <property type="entry name" value="NATURAL RESISTANCE-ASSOCIATED MACROPHAGE PROTEIN 2"/>
    <property type="match status" value="1"/>
</dbReference>
<evidence type="ECO:0000256" key="3">
    <source>
        <dbReference type="ARBA" id="ARBA00022692"/>
    </source>
</evidence>
<feature type="transmembrane region" description="Helical" evidence="7">
    <location>
        <begin position="61"/>
        <end position="78"/>
    </location>
</feature>
<evidence type="ECO:0000256" key="1">
    <source>
        <dbReference type="ARBA" id="ARBA00004141"/>
    </source>
</evidence>
<keyword evidence="4" id="KW-0769">Symport</keyword>
<keyword evidence="6 7" id="KW-0472">Membrane</keyword>
<feature type="transmembrane region" description="Helical" evidence="7">
    <location>
        <begin position="362"/>
        <end position="382"/>
    </location>
</feature>
<name>A0A8J6NRV7_9BACT</name>
<dbReference type="GO" id="GO:0034755">
    <property type="term" value="P:iron ion transmembrane transport"/>
    <property type="evidence" value="ECO:0007669"/>
    <property type="project" value="TreeGrafter"/>
</dbReference>
<dbReference type="PANTHER" id="PTHR11706">
    <property type="entry name" value="SOLUTE CARRIER PROTEIN FAMILY 11 MEMBER"/>
    <property type="match status" value="1"/>
</dbReference>
<evidence type="ECO:0000256" key="5">
    <source>
        <dbReference type="ARBA" id="ARBA00022989"/>
    </source>
</evidence>
<reference evidence="8 9" key="1">
    <citation type="submission" date="2020-08" db="EMBL/GenBank/DDBJ databases">
        <title>Bridging the membrane lipid divide: bacteria of the FCB group superphylum have the potential to synthesize archaeal ether lipids.</title>
        <authorList>
            <person name="Villanueva L."/>
            <person name="Von Meijenfeldt F.A.B."/>
            <person name="Westbye A.B."/>
            <person name="Yadav S."/>
            <person name="Hopmans E.C."/>
            <person name="Dutilh B.E."/>
            <person name="Sinninghe Damste J.S."/>
        </authorList>
    </citation>
    <scope>NUCLEOTIDE SEQUENCE [LARGE SCALE GENOMIC DNA]</scope>
    <source>
        <strain evidence="8">NIOZ-UU30</strain>
    </source>
</reference>
<accession>A0A8J6NRV7</accession>
<comment type="subcellular location">
    <subcellularLocation>
        <location evidence="1">Membrane</location>
        <topology evidence="1">Multi-pass membrane protein</topology>
    </subcellularLocation>
</comment>
<feature type="transmembrane region" description="Helical" evidence="7">
    <location>
        <begin position="243"/>
        <end position="266"/>
    </location>
</feature>
<feature type="transmembrane region" description="Helical" evidence="7">
    <location>
        <begin position="278"/>
        <end position="296"/>
    </location>
</feature>
<dbReference type="Proteomes" id="UP000603434">
    <property type="component" value="Unassembled WGS sequence"/>
</dbReference>
<dbReference type="SUPFAM" id="SSF158791">
    <property type="entry name" value="MgtE N-terminal domain-like"/>
    <property type="match status" value="1"/>
</dbReference>
<evidence type="ECO:0000313" key="8">
    <source>
        <dbReference type="EMBL" id="MBC8361180.1"/>
    </source>
</evidence>
<dbReference type="GO" id="GO:0015293">
    <property type="term" value="F:symporter activity"/>
    <property type="evidence" value="ECO:0007669"/>
    <property type="project" value="UniProtKB-KW"/>
</dbReference>
<keyword evidence="5 7" id="KW-1133">Transmembrane helix</keyword>
<dbReference type="AlphaFoldDB" id="A0A8J6NRV7"/>
<dbReference type="InterPro" id="IPR001046">
    <property type="entry name" value="NRAMP_fam"/>
</dbReference>
<evidence type="ECO:0000256" key="4">
    <source>
        <dbReference type="ARBA" id="ARBA00022847"/>
    </source>
</evidence>